<dbReference type="GO" id="GO:0006354">
    <property type="term" value="P:DNA-templated transcription elongation"/>
    <property type="evidence" value="ECO:0007669"/>
    <property type="project" value="InterPro"/>
</dbReference>
<proteinExistence type="predicted"/>
<dbReference type="AlphaFoldDB" id="B0N351"/>
<dbReference type="SUPFAM" id="SSF82679">
    <property type="entry name" value="N-utilization substance G protein NusG, N-terminal domain"/>
    <property type="match status" value="1"/>
</dbReference>
<dbReference type="HOGENOM" id="CLU_067287_2_1_9"/>
<gene>
    <name evidence="3" type="ORF">CLORAM_00869</name>
</gene>
<evidence type="ECO:0000313" key="4">
    <source>
        <dbReference type="Proteomes" id="UP000005798"/>
    </source>
</evidence>
<dbReference type="InterPro" id="IPR036735">
    <property type="entry name" value="NGN_dom_sf"/>
</dbReference>
<organism evidence="3 4">
    <name type="scientific">Thomasclavelia ramosa DSM 1402</name>
    <dbReference type="NCBI Taxonomy" id="445974"/>
    <lineage>
        <taxon>Bacteria</taxon>
        <taxon>Bacillati</taxon>
        <taxon>Bacillota</taxon>
        <taxon>Erysipelotrichia</taxon>
        <taxon>Erysipelotrichales</taxon>
        <taxon>Coprobacillaceae</taxon>
        <taxon>Thomasclavelia</taxon>
    </lineage>
</organism>
<evidence type="ECO:0000313" key="3">
    <source>
        <dbReference type="EMBL" id="EDS18873.1"/>
    </source>
</evidence>
<accession>B0N351</accession>
<dbReference type="InterPro" id="IPR006645">
    <property type="entry name" value="NGN-like_dom"/>
</dbReference>
<protein>
    <submittedName>
        <fullName evidence="3">Transcription termination/antitermination factor NusG</fullName>
    </submittedName>
</protein>
<keyword evidence="1" id="KW-0804">Transcription</keyword>
<dbReference type="Gene3D" id="3.30.70.940">
    <property type="entry name" value="NusG, N-terminal domain"/>
    <property type="match status" value="1"/>
</dbReference>
<dbReference type="Proteomes" id="UP000005798">
    <property type="component" value="Unassembled WGS sequence"/>
</dbReference>
<dbReference type="Pfam" id="PF02357">
    <property type="entry name" value="NusG"/>
    <property type="match status" value="1"/>
</dbReference>
<comment type="caution">
    <text evidence="3">The sequence shown here is derived from an EMBL/GenBank/DDBJ whole genome shotgun (WGS) entry which is preliminary data.</text>
</comment>
<evidence type="ECO:0000259" key="2">
    <source>
        <dbReference type="Pfam" id="PF02357"/>
    </source>
</evidence>
<reference evidence="3" key="2">
    <citation type="submission" date="2014-06" db="EMBL/GenBank/DDBJ databases">
        <title>Draft genome sequence of Clostridium ramosum(DSM 1402).</title>
        <authorList>
            <person name="Sudarsanam P."/>
            <person name="Ley R."/>
            <person name="Guruge J."/>
            <person name="Turnbaugh P.J."/>
            <person name="Mahowald M."/>
            <person name="Liep D."/>
            <person name="Gordon J."/>
        </authorList>
    </citation>
    <scope>NUCLEOTIDE SEQUENCE</scope>
    <source>
        <strain evidence="3">DSM 1402</strain>
    </source>
</reference>
<dbReference type="eggNOG" id="COG0250">
    <property type="taxonomic scope" value="Bacteria"/>
</dbReference>
<evidence type="ECO:0000256" key="1">
    <source>
        <dbReference type="ARBA" id="ARBA00023163"/>
    </source>
</evidence>
<sequence length="232" mass="27392">MFIHHLILKKVGLTSFQIKTFLVTKYGHSQKVLINKYFFSFVVEYFNIRQFCDQKLVYIVRRIMMNWYIIFANDNKINDLLLYFNNHPEMTAFVPKIEKLMKKDGKKVFAEVPMFPNYIFIESEFNSQEFYQIIESLEKDMDSTMRIMQSDEQKVLSLANNEKELLESLFNDDHLITRSMGTITDSKLIVQKGPLVGKEEMIKKIDRHKRVAFIGDVFGKTMKVPLEVTSKT</sequence>
<reference evidence="3" key="1">
    <citation type="submission" date="2007-11" db="EMBL/GenBank/DDBJ databases">
        <authorList>
            <person name="Fulton L."/>
            <person name="Clifton S."/>
            <person name="Fulton B."/>
            <person name="Xu J."/>
            <person name="Minx P."/>
            <person name="Pepin K.H."/>
            <person name="Johnson M."/>
            <person name="Thiruvilangam P."/>
            <person name="Bhonagiri V."/>
            <person name="Nash W.E."/>
            <person name="Mardis E.R."/>
            <person name="Wilson R.K."/>
        </authorList>
    </citation>
    <scope>NUCLEOTIDE SEQUENCE [LARGE SCALE GENOMIC DNA]</scope>
    <source>
        <strain evidence="3">DSM 1402</strain>
    </source>
</reference>
<name>B0N351_9FIRM</name>
<keyword evidence="4" id="KW-1185">Reference proteome</keyword>
<feature type="domain" description="NusG-like N-terminal" evidence="2">
    <location>
        <begin position="65"/>
        <end position="160"/>
    </location>
</feature>
<dbReference type="EMBL" id="ABFX02000004">
    <property type="protein sequence ID" value="EDS18873.1"/>
    <property type="molecule type" value="Genomic_DNA"/>
</dbReference>